<dbReference type="EMBL" id="CAXDID020000158">
    <property type="protein sequence ID" value="CAL6043877.1"/>
    <property type="molecule type" value="Genomic_DNA"/>
</dbReference>
<proteinExistence type="predicted"/>
<name>A0AA86PKK9_9EUKA</name>
<comment type="caution">
    <text evidence="1">The sequence shown here is derived from an EMBL/GenBank/DDBJ whole genome shotgun (WGS) entry which is preliminary data.</text>
</comment>
<protein>
    <submittedName>
        <fullName evidence="2">Hypothetical_protein</fullName>
    </submittedName>
</protein>
<dbReference type="AlphaFoldDB" id="A0AA86PKK9"/>
<reference evidence="1" key="1">
    <citation type="submission" date="2023-06" db="EMBL/GenBank/DDBJ databases">
        <authorList>
            <person name="Kurt Z."/>
        </authorList>
    </citation>
    <scope>NUCLEOTIDE SEQUENCE</scope>
</reference>
<keyword evidence="3" id="KW-1185">Reference proteome</keyword>
<sequence>MMVEFQLKSELRAHFQVKILPSIVTLLPSTNEESVITYTFGSQYSFAISKQEPLTQPHFVKIPLKSVRIFVNIAQKPILASRTKAPVSLLFSFTTASLILEFVISSKEAAEVINPPKLE</sequence>
<dbReference type="Proteomes" id="UP001642409">
    <property type="component" value="Unassembled WGS sequence"/>
</dbReference>
<accession>A0AA86PKK9</accession>
<evidence type="ECO:0000313" key="1">
    <source>
        <dbReference type="EMBL" id="CAI9938898.1"/>
    </source>
</evidence>
<organism evidence="1">
    <name type="scientific">Hexamita inflata</name>
    <dbReference type="NCBI Taxonomy" id="28002"/>
    <lineage>
        <taxon>Eukaryota</taxon>
        <taxon>Metamonada</taxon>
        <taxon>Diplomonadida</taxon>
        <taxon>Hexamitidae</taxon>
        <taxon>Hexamitinae</taxon>
        <taxon>Hexamita</taxon>
    </lineage>
</organism>
<dbReference type="EMBL" id="CATOUU010000657">
    <property type="protein sequence ID" value="CAI9938898.1"/>
    <property type="molecule type" value="Genomic_DNA"/>
</dbReference>
<gene>
    <name evidence="1" type="ORF">HINF_LOCUS26543</name>
    <name evidence="2" type="ORF">HINF_LOCUS40288</name>
</gene>
<reference evidence="2 3" key="2">
    <citation type="submission" date="2024-07" db="EMBL/GenBank/DDBJ databases">
        <authorList>
            <person name="Akdeniz Z."/>
        </authorList>
    </citation>
    <scope>NUCLEOTIDE SEQUENCE [LARGE SCALE GENOMIC DNA]</scope>
</reference>
<evidence type="ECO:0000313" key="3">
    <source>
        <dbReference type="Proteomes" id="UP001642409"/>
    </source>
</evidence>
<evidence type="ECO:0000313" key="2">
    <source>
        <dbReference type="EMBL" id="CAL6043877.1"/>
    </source>
</evidence>